<sequence>MEAKVDPFCSMSHTEMENPQSPHGREAPMRRTSMKGGTSVFVGVIVAAYFSGIAAQMTAGSSNTVCENATLADIVFLVDGSSSIERTNFVKIKGFLSSVIKALAIGRNKVRIGLAQYSEETYQEFLLKDHMDKTSLLEAVKRIPKRKGGTETGKAIDFLRTQYFTEEAGSRAGQRVPQIAVVITDGDSTDDVTAPAQRLRQHGVIVFGIGVGAANLQELQSIANRPPEHFLSSISNYAALQTLKDSLLKTVCIVAEDQKQALTDRYADIFFLVDSGMDKKLFPEFISDMVKLIDHLNATASTYRIGLAQYGEDTKIEFQLNTFKTKQKTIEAVNRFRLRPPPSKPTNLGSALRYANAQFFGHGAGGRLQHGSRQYLVVVSAKDSKDSVYRDAEVIKSSGVTLIGMSAGASMEAIESFVSTGYAYNTSKVFILKDVILTEKKDIVAEECIGANVADIVFIVDESSSIGNENFRLMRNFLHSIVSSLDVSPTRVRVGIVTYNNITTPRVYLDSFNHKDELLNYIKILPYNGGSTKTGGALKFTLDNVLIKGKGCRKEKGVQQVAVVITDGESQDNVGEEAIILRRAGVTIYAVGIENASETQLLEMASHPPDQHVFSLKSFTELKPLKQSLQKTLCKNIIDEAVTKKLRTSETKEACERTSEADIFFLMDDSGSINYPDFEDMKNFAIAFLQTFQIGPEHVRIGLVKYADFPTKEFDLTTYSDAESLVKAIKDIDRAGGGTMTGKALTSMGQHFDQAATTRDHQVSKYLIVITDGKSTDEVKTPAEELRKQGIIIYAIGVKDSDQSQLKEIAGDPKKTVFVHNFDSLKSIKNDITSDICSDNACRDTQGDIFFLTDSSESISKDHFQTMKDFMKSVISKSAIGKNKRLIVITDGEAKDEVRGPAEALRKKGVVIYAIGVKDHNRTQLLEISGSSDRVYSEKNFDALKDLDSQVSLKICEKECQMETADIIFLVDSSQSISQTQYESMRNFMASIVNQTQVGPLFTHFGFISYSEEPQVHFKLNAYSSKQKVLSAIPTEMPLQGRTFTGKALNYSLEYFNAQHGGRKVPQILMVITNGAATISSNLKGPADKLREHGVTVISVGVKEAVEKELLTIAGGDNSNVFFVDNFKALETLYNNMSSVLCKETKQKCKKADLIFLLDQSSSINLDQHKIMKNFTANVVNSFDISEKWIHVGLAQFSNEPKDEFNLNNYFKKEDLTKHIQGLNYTGGDTNIGRALDHIMEYFQEFRGSRSGVPKTMVLISDGESHDEVEDAADRLRDMNITLLAIGVGDVHELQLLQITGTPERLFSVHNFNELANIKQGVVDVICDGQDPPPSPPPSPSPRPPTPRPPGKCSIDIAMGFDISDRTGGERLVSGHKQLQNFLPEITSYVSSVKTLCCVGPDPIQPNIAFQVLGGDGRFLYDTDFEAYSKDVVDKVMNVQMSGPTYFKTAMLNSFKQRFLKSKADVKVLVIFSDGVDEDVMKLKHEAELLYQSGVSALLTVALEGARDPTQLQMVEFGRGFGYKLPLSISMPSVGSTILKQIDAVSDRECCNVMCKCSGHEGIRGSLGPPGSKGRQGPKGHLGFPGEEGQSGGTGPPGPSGPQGFQGCSGALGHKGSRGVSGNRGGDGLDGLDGVNGEQGLTGSDGAQGERGDPGDPGIPGIRAEAGVKGQRGLSGDPGEPGVDSTNPGAKGDPGNPGSPGLSGLDGEPGGAGVVGYKGADGRRGSVGEKGLSGGPGVRGPKGSPGASGQQGLRGGEGGKGANGISGFPGPQGGGGPPGNLGLAGSRGATGQKGQPGGTGVKGDLGPPGPQGLPSQDGRDGYGPPGPKGAKGDPGFPGNPGLMGEDGLQGTKGFPGVTGNRGQRGNSGRLGEPGRPGEPGHPGHRGPRGPPGSRDNTDCELISFIRDNCACRPDGSSCPAFPTELVLGLDMSEDVTPAAFERQRSALLTLLEDVSVSESNCPTGARVAVVGYSAHTKYLIRFQDYRRKTQLLELLRNVALERTSSRRQLGAAMRFVGQHVFKRVRAGVMMRKVAVFLSNGPSQDVEDILTATMEYRGLNIVPVVISLKAAPAVARALKVDESGASIFTLLGRDPAPDLMKVKNCAICYDPCQRSQQCSFIQDPVPPQEADVDLVLVVDSSREVQADEYAGMQQLLGSVVEQLAVTPTPRRTSPGARLAVVQQSGTRTPKVEFGFGTFQTSALMRRHLMNMTQQGSSSALGFTLDFALKELFPKAVQPGRKRAVLTVVGTSTALEDRAKLNYVSQKAKCEGVAVFVVTVGERYDRRQVEELAGGPVLQHLVHLDRLKAEEQGYTQRFFRVFLSALTKGVVTYPPPSPTCSQLADPAEAPKQDIYNGQGSAEIGDKLVEMFEDPTGGWTQSRQPDGEDTWITGDSGADIRDVCLLPKAPGSCQDFTLKWFFNRQLKRCSRFRYGGCDGNGNRFETQTDYSGTLNAWGQWEDMKGTSELQLASLHYKQPAIKGSRDACQRSGGAAGALNRPELPLQLGSNSKEGQEHLWWSMRCRPSGITFQNIQDDPVGGQGRPQDVSG</sequence>
<feature type="compositionally biased region" description="Gly residues" evidence="8">
    <location>
        <begin position="1794"/>
        <end position="1803"/>
    </location>
</feature>
<feature type="domain" description="VWFA" evidence="10">
    <location>
        <begin position="268"/>
        <end position="453"/>
    </location>
</feature>
<dbReference type="InterPro" id="IPR036880">
    <property type="entry name" value="Kunitz_BPTI_sf"/>
</dbReference>
<feature type="compositionally biased region" description="Gly residues" evidence="8">
    <location>
        <begin position="1770"/>
        <end position="1779"/>
    </location>
</feature>
<dbReference type="SMART" id="SM00131">
    <property type="entry name" value="KU"/>
    <property type="match status" value="1"/>
</dbReference>
<keyword evidence="5" id="KW-0130">Cell adhesion</keyword>
<evidence type="ECO:0000256" key="8">
    <source>
        <dbReference type="SAM" id="MobiDB-lite"/>
    </source>
</evidence>
<keyword evidence="9" id="KW-0472">Membrane</keyword>
<dbReference type="GO" id="GO:0004867">
    <property type="term" value="F:serine-type endopeptidase inhibitor activity"/>
    <property type="evidence" value="ECO:0007669"/>
    <property type="project" value="InterPro"/>
</dbReference>
<dbReference type="PROSITE" id="PS50279">
    <property type="entry name" value="BPTI_KUNITZ_2"/>
    <property type="match status" value="1"/>
</dbReference>
<feature type="region of interest" description="Disordered" evidence="8">
    <location>
        <begin position="1327"/>
        <end position="1350"/>
    </location>
</feature>
<evidence type="ECO:0000256" key="7">
    <source>
        <dbReference type="ARBA" id="ARBA00023180"/>
    </source>
</evidence>
<evidence type="ECO:0000313" key="12">
    <source>
        <dbReference type="EMBL" id="KAK5861649.1"/>
    </source>
</evidence>
<evidence type="ECO:0008006" key="14">
    <source>
        <dbReference type="Google" id="ProtNLM"/>
    </source>
</evidence>
<keyword evidence="13" id="KW-1185">Reference proteome</keyword>
<feature type="domain" description="VWFA" evidence="10">
    <location>
        <begin position="455"/>
        <end position="629"/>
    </location>
</feature>
<dbReference type="GO" id="GO:0007155">
    <property type="term" value="P:cell adhesion"/>
    <property type="evidence" value="ECO:0007669"/>
    <property type="project" value="UniProtKB-KW"/>
</dbReference>
<dbReference type="Gene3D" id="4.10.410.10">
    <property type="entry name" value="Pancreatic trypsin inhibitor Kunitz domain"/>
    <property type="match status" value="1"/>
</dbReference>
<dbReference type="SUPFAM" id="SSF57362">
    <property type="entry name" value="BPTI-like"/>
    <property type="match status" value="1"/>
</dbReference>
<feature type="domain" description="VWFA" evidence="10">
    <location>
        <begin position="662"/>
        <end position="832"/>
    </location>
</feature>
<feature type="region of interest" description="Disordered" evidence="8">
    <location>
        <begin position="2528"/>
        <end position="2547"/>
    </location>
</feature>
<feature type="transmembrane region" description="Helical" evidence="9">
    <location>
        <begin position="39"/>
        <end position="59"/>
    </location>
</feature>
<accession>A0AAN7XJT3</accession>
<dbReference type="CDD" id="cd22631">
    <property type="entry name" value="Kunitz_collagen_alpha6_VI-like"/>
    <property type="match status" value="1"/>
</dbReference>
<dbReference type="InterPro" id="IPR050525">
    <property type="entry name" value="ECM_Assembly_Org"/>
</dbReference>
<feature type="compositionally biased region" description="Gly residues" evidence="8">
    <location>
        <begin position="1707"/>
        <end position="1716"/>
    </location>
</feature>
<evidence type="ECO:0000256" key="6">
    <source>
        <dbReference type="ARBA" id="ARBA00023157"/>
    </source>
</evidence>
<feature type="domain" description="VWFA" evidence="10">
    <location>
        <begin position="1924"/>
        <end position="2067"/>
    </location>
</feature>
<dbReference type="FunFam" id="3.40.50.410:FF:000004">
    <property type="entry name" value="collagen alpha-6(VI) chain"/>
    <property type="match status" value="5"/>
</dbReference>
<comment type="subcellular location">
    <subcellularLocation>
        <location evidence="1">Secreted</location>
    </subcellularLocation>
</comment>
<name>A0AAN7XJT3_ELEMC</name>
<dbReference type="SMART" id="SM00327">
    <property type="entry name" value="VWA"/>
    <property type="match status" value="10"/>
</dbReference>
<dbReference type="EMBL" id="JAUZQC010000012">
    <property type="protein sequence ID" value="KAK5861649.1"/>
    <property type="molecule type" value="Genomic_DNA"/>
</dbReference>
<evidence type="ECO:0000256" key="2">
    <source>
        <dbReference type="ARBA" id="ARBA00022525"/>
    </source>
</evidence>
<dbReference type="GO" id="GO:0005576">
    <property type="term" value="C:extracellular region"/>
    <property type="evidence" value="ECO:0007669"/>
    <property type="project" value="UniProtKB-SubCell"/>
</dbReference>
<evidence type="ECO:0000313" key="13">
    <source>
        <dbReference type="Proteomes" id="UP001346869"/>
    </source>
</evidence>
<keyword evidence="9" id="KW-0812">Transmembrane</keyword>
<feature type="region of interest" description="Disordered" evidence="8">
    <location>
        <begin position="1562"/>
        <end position="1898"/>
    </location>
</feature>
<dbReference type="CDD" id="cd01472">
    <property type="entry name" value="vWA_collagen"/>
    <property type="match status" value="3"/>
</dbReference>
<dbReference type="Proteomes" id="UP001346869">
    <property type="component" value="Unassembled WGS sequence"/>
</dbReference>
<proteinExistence type="predicted"/>
<dbReference type="InterPro" id="IPR002035">
    <property type="entry name" value="VWF_A"/>
</dbReference>
<dbReference type="PROSITE" id="PS50234">
    <property type="entry name" value="VWFA"/>
    <property type="match status" value="10"/>
</dbReference>
<keyword evidence="6" id="KW-1015">Disulfide bond</keyword>
<dbReference type="PANTHER" id="PTHR24020:SF86">
    <property type="entry name" value="COLLAGEN, TYPE VI, ALPHA 4"/>
    <property type="match status" value="1"/>
</dbReference>
<dbReference type="InterPro" id="IPR008160">
    <property type="entry name" value="Collagen"/>
</dbReference>
<dbReference type="PRINTS" id="PR00453">
    <property type="entry name" value="VWFADOMAIN"/>
</dbReference>
<dbReference type="InterPro" id="IPR002223">
    <property type="entry name" value="Kunitz_BPTI"/>
</dbReference>
<dbReference type="FunFam" id="4.10.410.10:FF:000020">
    <property type="entry name" value="Collagen, type VI, alpha 3"/>
    <property type="match status" value="1"/>
</dbReference>
<feature type="domain" description="VWFA" evidence="10">
    <location>
        <begin position="884"/>
        <end position="951"/>
    </location>
</feature>
<evidence type="ECO:0000259" key="10">
    <source>
        <dbReference type="PROSITE" id="PS50234"/>
    </source>
</evidence>
<dbReference type="SUPFAM" id="SSF53300">
    <property type="entry name" value="vWA-like"/>
    <property type="match status" value="10"/>
</dbReference>
<evidence type="ECO:0000256" key="9">
    <source>
        <dbReference type="SAM" id="Phobius"/>
    </source>
</evidence>
<feature type="domain" description="VWFA" evidence="10">
    <location>
        <begin position="966"/>
        <end position="1137"/>
    </location>
</feature>
<evidence type="ECO:0000256" key="1">
    <source>
        <dbReference type="ARBA" id="ARBA00004613"/>
    </source>
</evidence>
<feature type="compositionally biased region" description="Polar residues" evidence="8">
    <location>
        <begin position="11"/>
        <end position="21"/>
    </location>
</feature>
<feature type="compositionally biased region" description="Pro residues" evidence="8">
    <location>
        <begin position="1331"/>
        <end position="1350"/>
    </location>
</feature>
<protein>
    <recommendedName>
        <fullName evidence="14">Collagen alpha-6(VI) chain</fullName>
    </recommendedName>
</protein>
<feature type="compositionally biased region" description="Low complexity" evidence="8">
    <location>
        <begin position="1693"/>
        <end position="1706"/>
    </location>
</feature>
<evidence type="ECO:0000256" key="5">
    <source>
        <dbReference type="ARBA" id="ARBA00022889"/>
    </source>
</evidence>
<keyword evidence="4" id="KW-0677">Repeat</keyword>
<feature type="compositionally biased region" description="Gly residues" evidence="8">
    <location>
        <begin position="1622"/>
        <end position="1631"/>
    </location>
</feature>
<dbReference type="Pfam" id="PF00092">
    <property type="entry name" value="VWA"/>
    <property type="match status" value="9"/>
</dbReference>
<feature type="domain" description="VWFA" evidence="10">
    <location>
        <begin position="2132"/>
        <end position="2316"/>
    </location>
</feature>
<evidence type="ECO:0000256" key="4">
    <source>
        <dbReference type="ARBA" id="ARBA00022737"/>
    </source>
</evidence>
<feature type="compositionally biased region" description="Gly residues" evidence="8">
    <location>
        <begin position="1752"/>
        <end position="1764"/>
    </location>
</feature>
<keyword evidence="3" id="KW-0732">Signal</keyword>
<keyword evidence="7" id="KW-0325">Glycoprotein</keyword>
<comment type="caution">
    <text evidence="12">The sequence shown here is derived from an EMBL/GenBank/DDBJ whole genome shotgun (WGS) entry which is preliminary data.</text>
</comment>
<reference evidence="12 13" key="2">
    <citation type="journal article" date="2023" name="Mol. Biol. Evol.">
        <title>Genomics of Secondarily Temperate Adaptation in the Only Non-Antarctic Icefish.</title>
        <authorList>
            <person name="Rivera-Colon A.G."/>
            <person name="Rayamajhi N."/>
            <person name="Minhas B.F."/>
            <person name="Madrigal G."/>
            <person name="Bilyk K.T."/>
            <person name="Yoon V."/>
            <person name="Hune M."/>
            <person name="Gregory S."/>
            <person name="Cheng C.H.C."/>
            <person name="Catchen J.M."/>
        </authorList>
    </citation>
    <scope>NUCLEOTIDE SEQUENCE [LARGE SCALE GENOMIC DNA]</scope>
    <source>
        <strain evidence="12">JMC-PN-2008</strain>
    </source>
</reference>
<feature type="domain" description="BPTI/Kunitz inhibitor" evidence="11">
    <location>
        <begin position="2401"/>
        <end position="2446"/>
    </location>
</feature>
<dbReference type="Gene3D" id="3.40.50.410">
    <property type="entry name" value="von Willebrand factor, type A domain"/>
    <property type="match status" value="10"/>
</dbReference>
<organism evidence="12 13">
    <name type="scientific">Eleginops maclovinus</name>
    <name type="common">Patagonian blennie</name>
    <name type="synonym">Eleginus maclovinus</name>
    <dbReference type="NCBI Taxonomy" id="56733"/>
    <lineage>
        <taxon>Eukaryota</taxon>
        <taxon>Metazoa</taxon>
        <taxon>Chordata</taxon>
        <taxon>Craniata</taxon>
        <taxon>Vertebrata</taxon>
        <taxon>Euteleostomi</taxon>
        <taxon>Actinopterygii</taxon>
        <taxon>Neopterygii</taxon>
        <taxon>Teleostei</taxon>
        <taxon>Neoteleostei</taxon>
        <taxon>Acanthomorphata</taxon>
        <taxon>Eupercaria</taxon>
        <taxon>Perciformes</taxon>
        <taxon>Notothenioidei</taxon>
        <taxon>Eleginopidae</taxon>
        <taxon>Eleginops</taxon>
    </lineage>
</organism>
<feature type="compositionally biased region" description="Gly residues" evidence="8">
    <location>
        <begin position="1731"/>
        <end position="1740"/>
    </location>
</feature>
<dbReference type="CDD" id="cd01450">
    <property type="entry name" value="vWFA_subfamily_ECM"/>
    <property type="match status" value="3"/>
</dbReference>
<feature type="region of interest" description="Disordered" evidence="8">
    <location>
        <begin position="1"/>
        <end position="31"/>
    </location>
</feature>
<feature type="domain" description="VWFA" evidence="10">
    <location>
        <begin position="73"/>
        <end position="247"/>
    </location>
</feature>
<evidence type="ECO:0000259" key="11">
    <source>
        <dbReference type="PROSITE" id="PS50279"/>
    </source>
</evidence>
<evidence type="ECO:0000256" key="3">
    <source>
        <dbReference type="ARBA" id="ARBA00022729"/>
    </source>
</evidence>
<keyword evidence="9" id="KW-1133">Transmembrane helix</keyword>
<feature type="domain" description="VWFA" evidence="10">
    <location>
        <begin position="1153"/>
        <end position="1326"/>
    </location>
</feature>
<dbReference type="PANTHER" id="PTHR24020">
    <property type="entry name" value="COLLAGEN ALPHA"/>
    <property type="match status" value="1"/>
</dbReference>
<keyword evidence="2" id="KW-0964">Secreted</keyword>
<gene>
    <name evidence="12" type="ORF">PBY51_017108</name>
</gene>
<dbReference type="Pfam" id="PF01391">
    <property type="entry name" value="Collagen"/>
    <property type="match status" value="2"/>
</dbReference>
<feature type="domain" description="VWFA" evidence="10">
    <location>
        <begin position="848"/>
        <end position="877"/>
    </location>
</feature>
<dbReference type="Pfam" id="PF00014">
    <property type="entry name" value="Kunitz_BPTI"/>
    <property type="match status" value="1"/>
</dbReference>
<dbReference type="InterPro" id="IPR036465">
    <property type="entry name" value="vWFA_dom_sf"/>
</dbReference>
<reference evidence="12 13" key="1">
    <citation type="journal article" date="2023" name="Genes (Basel)">
        <title>Chromosome-Level Genome Assembly and Circadian Gene Repertoire of the Patagonia Blennie Eleginops maclovinus-The Closest Ancestral Proxy of Antarctic Cryonotothenioids.</title>
        <authorList>
            <person name="Cheng C.C."/>
            <person name="Rivera-Colon A.G."/>
            <person name="Minhas B.F."/>
            <person name="Wilson L."/>
            <person name="Rayamajhi N."/>
            <person name="Vargas-Chacoff L."/>
            <person name="Catchen J.M."/>
        </authorList>
    </citation>
    <scope>NUCLEOTIDE SEQUENCE [LARGE SCALE GENOMIC DNA]</scope>
    <source>
        <strain evidence="12">JMC-PN-2008</strain>
    </source>
</reference>
<feature type="region of interest" description="Disordered" evidence="8">
    <location>
        <begin position="2482"/>
        <end position="2506"/>
    </location>
</feature>